<dbReference type="SUPFAM" id="SSF52540">
    <property type="entry name" value="P-loop containing nucleoside triphosphate hydrolases"/>
    <property type="match status" value="1"/>
</dbReference>
<dbReference type="SMART" id="SM00382">
    <property type="entry name" value="AAA"/>
    <property type="match status" value="1"/>
</dbReference>
<dbReference type="Pfam" id="PF00005">
    <property type="entry name" value="ABC_tran"/>
    <property type="match status" value="1"/>
</dbReference>
<evidence type="ECO:0000313" key="6">
    <source>
        <dbReference type="EMBL" id="RBP37687.1"/>
    </source>
</evidence>
<dbReference type="CDD" id="cd03230">
    <property type="entry name" value="ABC_DR_subfamily_A"/>
    <property type="match status" value="1"/>
</dbReference>
<dbReference type="AlphaFoldDB" id="A0A366H7H1"/>
<feature type="domain" description="ABC transporter" evidence="5">
    <location>
        <begin position="25"/>
        <end position="255"/>
    </location>
</feature>
<gene>
    <name evidence="6" type="ORF">DES53_11369</name>
</gene>
<dbReference type="RefSeq" id="WP_113961386.1">
    <property type="nucleotide sequence ID" value="NZ_QNRR01000013.1"/>
</dbReference>
<dbReference type="GO" id="GO:0005524">
    <property type="term" value="F:ATP binding"/>
    <property type="evidence" value="ECO:0007669"/>
    <property type="project" value="UniProtKB-KW"/>
</dbReference>
<dbReference type="InterPro" id="IPR027417">
    <property type="entry name" value="P-loop_NTPase"/>
</dbReference>
<keyword evidence="3" id="KW-0547">Nucleotide-binding</keyword>
<dbReference type="EMBL" id="QNRR01000013">
    <property type="protein sequence ID" value="RBP37687.1"/>
    <property type="molecule type" value="Genomic_DNA"/>
</dbReference>
<evidence type="ECO:0000256" key="3">
    <source>
        <dbReference type="ARBA" id="ARBA00022741"/>
    </source>
</evidence>
<dbReference type="PANTHER" id="PTHR43335:SF3">
    <property type="entry name" value="ABC TRANSPORTER"/>
    <property type="match status" value="1"/>
</dbReference>
<dbReference type="InterPro" id="IPR003439">
    <property type="entry name" value="ABC_transporter-like_ATP-bd"/>
</dbReference>
<dbReference type="GO" id="GO:0016887">
    <property type="term" value="F:ATP hydrolysis activity"/>
    <property type="evidence" value="ECO:0007669"/>
    <property type="project" value="InterPro"/>
</dbReference>
<evidence type="ECO:0000313" key="7">
    <source>
        <dbReference type="Proteomes" id="UP000253426"/>
    </source>
</evidence>
<dbReference type="Gene3D" id="3.40.50.300">
    <property type="entry name" value="P-loop containing nucleotide triphosphate hydrolases"/>
    <property type="match status" value="1"/>
</dbReference>
<keyword evidence="4 6" id="KW-0067">ATP-binding</keyword>
<organism evidence="6 7">
    <name type="scientific">Roseimicrobium gellanilyticum</name>
    <dbReference type="NCBI Taxonomy" id="748857"/>
    <lineage>
        <taxon>Bacteria</taxon>
        <taxon>Pseudomonadati</taxon>
        <taxon>Verrucomicrobiota</taxon>
        <taxon>Verrucomicrobiia</taxon>
        <taxon>Verrucomicrobiales</taxon>
        <taxon>Verrucomicrobiaceae</taxon>
        <taxon>Roseimicrobium</taxon>
    </lineage>
</organism>
<protein>
    <submittedName>
        <fullName evidence="6">ABC-2 type transport system ATP-binding protein</fullName>
    </submittedName>
</protein>
<keyword evidence="7" id="KW-1185">Reference proteome</keyword>
<comment type="caution">
    <text evidence="6">The sequence shown here is derived from an EMBL/GenBank/DDBJ whole genome shotgun (WGS) entry which is preliminary data.</text>
</comment>
<evidence type="ECO:0000259" key="5">
    <source>
        <dbReference type="PROSITE" id="PS50893"/>
    </source>
</evidence>
<evidence type="ECO:0000256" key="4">
    <source>
        <dbReference type="ARBA" id="ARBA00022840"/>
    </source>
</evidence>
<comment type="similarity">
    <text evidence="1">Belongs to the ABC transporter superfamily.</text>
</comment>
<dbReference type="PROSITE" id="PS50893">
    <property type="entry name" value="ABC_TRANSPORTER_2"/>
    <property type="match status" value="1"/>
</dbReference>
<accession>A0A366H7H1</accession>
<dbReference type="InterPro" id="IPR003593">
    <property type="entry name" value="AAA+_ATPase"/>
</dbReference>
<dbReference type="Proteomes" id="UP000253426">
    <property type="component" value="Unassembled WGS sequence"/>
</dbReference>
<name>A0A366H7H1_9BACT</name>
<proteinExistence type="inferred from homology"/>
<sequence length="345" mass="38358">MSASPASVTASATAPVPPPLPETLVTVRRLNRIFDNVHAVKDISFDIARGQVVGFIGANGAGKTTTMRMMATLDVPNSGTIRIADMDVVQRPGSVRRLIGWMPDHYGTYAHMTVFEYLDFFARAYGFKREQRRTRVEEVMDFADLTVLADRPMNKLSKGMGQRLCFGRMLLPDPEFMILDEPAAGLDPKARLEFKNLVRLLAQRGKTLFISSHILSELGEMCDTLLFIDGGKMVYHGSAESLRRNHGNSANGNAQMVLDIVLAGPGDMLTQWASMNPLWSLLEERRDGARLLVESSDPLVLAAGLKKMILDGLPVIEFHREERRLEDAFVDMLRKISVDGSTRHT</sequence>
<keyword evidence="2" id="KW-0813">Transport</keyword>
<evidence type="ECO:0000256" key="2">
    <source>
        <dbReference type="ARBA" id="ARBA00022448"/>
    </source>
</evidence>
<evidence type="ECO:0000256" key="1">
    <source>
        <dbReference type="ARBA" id="ARBA00005417"/>
    </source>
</evidence>
<dbReference type="OrthoDB" id="9804819at2"/>
<reference evidence="6 7" key="1">
    <citation type="submission" date="2018-06" db="EMBL/GenBank/DDBJ databases">
        <title>Genomic Encyclopedia of Type Strains, Phase IV (KMG-IV): sequencing the most valuable type-strain genomes for metagenomic binning, comparative biology and taxonomic classification.</title>
        <authorList>
            <person name="Goeker M."/>
        </authorList>
    </citation>
    <scope>NUCLEOTIDE SEQUENCE [LARGE SCALE GENOMIC DNA]</scope>
    <source>
        <strain evidence="6 7">DSM 25532</strain>
    </source>
</reference>
<dbReference type="PANTHER" id="PTHR43335">
    <property type="entry name" value="ABC TRANSPORTER, ATP-BINDING PROTEIN"/>
    <property type="match status" value="1"/>
</dbReference>